<dbReference type="SMART" id="SM00365">
    <property type="entry name" value="LRR_SD22"/>
    <property type="match status" value="3"/>
</dbReference>
<proteinExistence type="predicted"/>
<dbReference type="AlphaFoldDB" id="A0A3P7MEQ1"/>
<dbReference type="OrthoDB" id="7451790at2759"/>
<evidence type="ECO:0000256" key="4">
    <source>
        <dbReference type="ARBA" id="ARBA00023242"/>
    </source>
</evidence>
<dbReference type="InterPro" id="IPR001611">
    <property type="entry name" value="Leu-rich_rpt"/>
</dbReference>
<keyword evidence="6" id="KW-1185">Reference proteome</keyword>
<reference evidence="5 6" key="1">
    <citation type="submission" date="2018-11" db="EMBL/GenBank/DDBJ databases">
        <authorList>
            <consortium name="Pathogen Informatics"/>
        </authorList>
    </citation>
    <scope>NUCLEOTIDE SEQUENCE [LARGE SCALE GENOMIC DNA]</scope>
</reference>
<keyword evidence="3" id="KW-0677">Repeat</keyword>
<organism evidence="5 6">
    <name type="scientific">Dibothriocephalus latus</name>
    <name type="common">Fish tapeworm</name>
    <name type="synonym">Diphyllobothrium latum</name>
    <dbReference type="NCBI Taxonomy" id="60516"/>
    <lineage>
        <taxon>Eukaryota</taxon>
        <taxon>Metazoa</taxon>
        <taxon>Spiralia</taxon>
        <taxon>Lophotrochozoa</taxon>
        <taxon>Platyhelminthes</taxon>
        <taxon>Cestoda</taxon>
        <taxon>Eucestoda</taxon>
        <taxon>Diphyllobothriidea</taxon>
        <taxon>Diphyllobothriidae</taxon>
        <taxon>Dibothriocephalus</taxon>
    </lineage>
</organism>
<name>A0A3P7MEQ1_DIBLA</name>
<dbReference type="Proteomes" id="UP000281553">
    <property type="component" value="Unassembled WGS sequence"/>
</dbReference>
<evidence type="ECO:0000256" key="2">
    <source>
        <dbReference type="ARBA" id="ARBA00022614"/>
    </source>
</evidence>
<evidence type="ECO:0000313" key="5">
    <source>
        <dbReference type="EMBL" id="VDN16361.1"/>
    </source>
</evidence>
<dbReference type="PROSITE" id="PS51450">
    <property type="entry name" value="LRR"/>
    <property type="match status" value="2"/>
</dbReference>
<evidence type="ECO:0000256" key="3">
    <source>
        <dbReference type="ARBA" id="ARBA00022737"/>
    </source>
</evidence>
<dbReference type="PANTHER" id="PTHR45973">
    <property type="entry name" value="PROTEIN PHOSPHATASE 1 REGULATORY SUBUNIT SDS22-RELATED"/>
    <property type="match status" value="1"/>
</dbReference>
<gene>
    <name evidence="5" type="ORF">DILT_LOCUS12192</name>
</gene>
<dbReference type="Pfam" id="PF14580">
    <property type="entry name" value="LRR_9"/>
    <property type="match status" value="1"/>
</dbReference>
<dbReference type="EMBL" id="UYRU01065564">
    <property type="protein sequence ID" value="VDN16361.1"/>
    <property type="molecule type" value="Genomic_DNA"/>
</dbReference>
<dbReference type="InterPro" id="IPR032675">
    <property type="entry name" value="LRR_dom_sf"/>
</dbReference>
<protein>
    <recommendedName>
        <fullName evidence="7">U2A'/phosphoprotein 32 family A C-terminal domain-containing protein</fullName>
    </recommendedName>
</protein>
<dbReference type="PANTHER" id="PTHR45973:SF23">
    <property type="entry name" value="PROTEIN PHOSPHATASE 1 REGULATORY SUBUNIT 7"/>
    <property type="match status" value="1"/>
</dbReference>
<dbReference type="Gene3D" id="3.80.10.10">
    <property type="entry name" value="Ribonuclease Inhibitor"/>
    <property type="match status" value="1"/>
</dbReference>
<evidence type="ECO:0008006" key="7">
    <source>
        <dbReference type="Google" id="ProtNLM"/>
    </source>
</evidence>
<comment type="subcellular location">
    <subcellularLocation>
        <location evidence="1">Nucleus</location>
    </subcellularLocation>
</comment>
<dbReference type="InterPro" id="IPR050576">
    <property type="entry name" value="Cilia_flagella_integrity"/>
</dbReference>
<keyword evidence="4" id="KW-0539">Nucleus</keyword>
<accession>A0A3P7MEQ1</accession>
<dbReference type="GO" id="GO:0005634">
    <property type="term" value="C:nucleus"/>
    <property type="evidence" value="ECO:0007669"/>
    <property type="project" value="UniProtKB-SubCell"/>
</dbReference>
<evidence type="ECO:0000256" key="1">
    <source>
        <dbReference type="ARBA" id="ARBA00004123"/>
    </source>
</evidence>
<keyword evidence="2" id="KW-0433">Leucine-rich repeat</keyword>
<evidence type="ECO:0000313" key="6">
    <source>
        <dbReference type="Proteomes" id="UP000281553"/>
    </source>
</evidence>
<dbReference type="SUPFAM" id="SSF52058">
    <property type="entry name" value="L domain-like"/>
    <property type="match status" value="1"/>
</dbReference>
<sequence>MENLVNLEELYISSNGIAKIENLEKLTKIQTLDLAFNRVTHLENLEALVNMEEFWFNDNRVAEWDQLKALVPLKSLQTLYMERNPLYYTADGKKDSGYRRKILLLLPELRQLDATLTGVGLRTG</sequence>